<dbReference type="EMBL" id="BONC01000109">
    <property type="protein sequence ID" value="GIF61504.1"/>
    <property type="molecule type" value="Genomic_DNA"/>
</dbReference>
<protein>
    <submittedName>
        <fullName evidence="2">Uncharacterized protein</fullName>
    </submittedName>
</protein>
<evidence type="ECO:0000256" key="1">
    <source>
        <dbReference type="SAM" id="MobiDB-lite"/>
    </source>
</evidence>
<name>A0ABQ4CFF1_9ACTN</name>
<feature type="compositionally biased region" description="Basic residues" evidence="1">
    <location>
        <begin position="42"/>
        <end position="52"/>
    </location>
</feature>
<keyword evidence="3" id="KW-1185">Reference proteome</keyword>
<sequence>MKIAKADPVPTAGNLVLPAIDAFDADATSIEGPVPDGDPRQPSHKTGPRRTSRVLCVPPAGYSPQLRTV</sequence>
<accession>A0ABQ4CFF1</accession>
<feature type="region of interest" description="Disordered" evidence="1">
    <location>
        <begin position="27"/>
        <end position="69"/>
    </location>
</feature>
<gene>
    <name evidence="2" type="ORF">Air01nite_75990</name>
</gene>
<reference evidence="2 3" key="1">
    <citation type="submission" date="2021-01" db="EMBL/GenBank/DDBJ databases">
        <title>Whole genome shotgun sequence of Asanoa iriomotensis NBRC 100142.</title>
        <authorList>
            <person name="Komaki H."/>
            <person name="Tamura T."/>
        </authorList>
    </citation>
    <scope>NUCLEOTIDE SEQUENCE [LARGE SCALE GENOMIC DNA]</scope>
    <source>
        <strain evidence="2 3">NBRC 100142</strain>
    </source>
</reference>
<evidence type="ECO:0000313" key="2">
    <source>
        <dbReference type="EMBL" id="GIF61504.1"/>
    </source>
</evidence>
<dbReference type="Proteomes" id="UP000624325">
    <property type="component" value="Unassembled WGS sequence"/>
</dbReference>
<evidence type="ECO:0000313" key="3">
    <source>
        <dbReference type="Proteomes" id="UP000624325"/>
    </source>
</evidence>
<comment type="caution">
    <text evidence="2">The sequence shown here is derived from an EMBL/GenBank/DDBJ whole genome shotgun (WGS) entry which is preliminary data.</text>
</comment>
<proteinExistence type="predicted"/>
<organism evidence="2 3">
    <name type="scientific">Asanoa iriomotensis</name>
    <dbReference type="NCBI Taxonomy" id="234613"/>
    <lineage>
        <taxon>Bacteria</taxon>
        <taxon>Bacillati</taxon>
        <taxon>Actinomycetota</taxon>
        <taxon>Actinomycetes</taxon>
        <taxon>Micromonosporales</taxon>
        <taxon>Micromonosporaceae</taxon>
        <taxon>Asanoa</taxon>
    </lineage>
</organism>